<dbReference type="InterPro" id="IPR003331">
    <property type="entry name" value="UDP_GlcNAc_Epimerase_2_dom"/>
</dbReference>
<proteinExistence type="inferred from homology"/>
<keyword evidence="1" id="KW-0413">Isomerase</keyword>
<dbReference type="InterPro" id="IPR029767">
    <property type="entry name" value="WecB-like"/>
</dbReference>
<gene>
    <name evidence="3" type="ORF">CLV25_101527</name>
</gene>
<dbReference type="GO" id="GO:0016853">
    <property type="term" value="F:isomerase activity"/>
    <property type="evidence" value="ECO:0007669"/>
    <property type="project" value="UniProtKB-KW"/>
</dbReference>
<dbReference type="Gene3D" id="3.40.50.2000">
    <property type="entry name" value="Glycogen Phosphorylase B"/>
    <property type="match status" value="2"/>
</dbReference>
<dbReference type="PANTHER" id="PTHR43174:SF1">
    <property type="entry name" value="UDP-N-ACETYLGLUCOSAMINE 2-EPIMERASE"/>
    <property type="match status" value="1"/>
</dbReference>
<dbReference type="SUPFAM" id="SSF53756">
    <property type="entry name" value="UDP-Glycosyltransferase/glycogen phosphorylase"/>
    <property type="match status" value="1"/>
</dbReference>
<reference evidence="3 4" key="1">
    <citation type="submission" date="2019-03" db="EMBL/GenBank/DDBJ databases">
        <title>Genomic Encyclopedia of Archaeal and Bacterial Type Strains, Phase II (KMG-II): from individual species to whole genera.</title>
        <authorList>
            <person name="Goeker M."/>
        </authorList>
    </citation>
    <scope>NUCLEOTIDE SEQUENCE [LARGE SCALE GENOMIC DNA]</scope>
    <source>
        <strain evidence="3 4">RL-C</strain>
    </source>
</reference>
<dbReference type="OrthoDB" id="9803238at2"/>
<comment type="caution">
    <text evidence="3">The sequence shown here is derived from an EMBL/GenBank/DDBJ whole genome shotgun (WGS) entry which is preliminary data.</text>
</comment>
<organism evidence="3 4">
    <name type="scientific">Acetobacteroides hydrogenigenes</name>
    <dbReference type="NCBI Taxonomy" id="979970"/>
    <lineage>
        <taxon>Bacteria</taxon>
        <taxon>Pseudomonadati</taxon>
        <taxon>Bacteroidota</taxon>
        <taxon>Bacteroidia</taxon>
        <taxon>Bacteroidales</taxon>
        <taxon>Rikenellaceae</taxon>
        <taxon>Acetobacteroides</taxon>
    </lineage>
</organism>
<dbReference type="Pfam" id="PF02350">
    <property type="entry name" value="Epimerase_2"/>
    <property type="match status" value="1"/>
</dbReference>
<dbReference type="Proteomes" id="UP000294830">
    <property type="component" value="Unassembled WGS sequence"/>
</dbReference>
<dbReference type="EMBL" id="SLWB01000001">
    <property type="protein sequence ID" value="TCN73302.1"/>
    <property type="molecule type" value="Genomic_DNA"/>
</dbReference>
<evidence type="ECO:0000313" key="4">
    <source>
        <dbReference type="Proteomes" id="UP000294830"/>
    </source>
</evidence>
<evidence type="ECO:0000259" key="2">
    <source>
        <dbReference type="Pfam" id="PF02350"/>
    </source>
</evidence>
<protein>
    <submittedName>
        <fullName evidence="3">UDP-GlcNAc3NAcA epimerase</fullName>
    </submittedName>
</protein>
<name>A0A4R2EW83_9BACT</name>
<dbReference type="CDD" id="cd03786">
    <property type="entry name" value="GTB_UDP-GlcNAc_2-Epimerase"/>
    <property type="match status" value="1"/>
</dbReference>
<evidence type="ECO:0000256" key="1">
    <source>
        <dbReference type="RuleBase" id="RU003513"/>
    </source>
</evidence>
<sequence>MKKIVTIVGARPQFVKAAAVSRAIAQTSIKEVIVHTGQHFDKNMSDVFFQEMEIPKPDYMLDIHSLSHGAMTGRMIEKIEDVLLYEKPDGLMVYGDTNSTLAGAIAASKLHIPIIHVEAGLRSFNMMMPEEINRILTDRISSLLFCPTDAAIDNLKKEGFDHYGIKIVKNGDVMQDAAIFYAARSAEKSKVIASLGVEEGFVLATIHRQENTDDPAKLRAIVDGLNIINQERRVIVPLHPRTRGILAAQGIVPEFTIIEPVGYFDMVELLKHCALVVTDSGGVQKEAFFFGKPCVTAREQTEWVELVEHGFNTLVGSDTDKLVDAYRRSMQRSYNFSIDLYGNGKASAVVAQEIERF</sequence>
<dbReference type="AlphaFoldDB" id="A0A4R2EW83"/>
<evidence type="ECO:0000313" key="3">
    <source>
        <dbReference type="EMBL" id="TCN73302.1"/>
    </source>
</evidence>
<dbReference type="PANTHER" id="PTHR43174">
    <property type="entry name" value="UDP-N-ACETYLGLUCOSAMINE 2-EPIMERASE"/>
    <property type="match status" value="1"/>
</dbReference>
<feature type="domain" description="UDP-N-acetylglucosamine 2-epimerase" evidence="2">
    <location>
        <begin position="26"/>
        <end position="354"/>
    </location>
</feature>
<comment type="similarity">
    <text evidence="1">Belongs to the UDP-N-acetylglucosamine 2-epimerase family.</text>
</comment>
<dbReference type="NCBIfam" id="TIGR00236">
    <property type="entry name" value="wecB"/>
    <property type="match status" value="1"/>
</dbReference>
<keyword evidence="4" id="KW-1185">Reference proteome</keyword>
<accession>A0A4R2EW83</accession>
<dbReference type="RefSeq" id="WP_131838072.1">
    <property type="nucleotide sequence ID" value="NZ_SLWB01000001.1"/>
</dbReference>